<dbReference type="CDD" id="cd21115">
    <property type="entry name" value="legumain_C"/>
    <property type="match status" value="1"/>
</dbReference>
<dbReference type="OrthoDB" id="192611at2759"/>
<feature type="signal peptide" evidence="10">
    <location>
        <begin position="1"/>
        <end position="35"/>
    </location>
</feature>
<dbReference type="EMBL" id="BFEA01000178">
    <property type="protein sequence ID" value="GBG73201.1"/>
    <property type="molecule type" value="Genomic_DNA"/>
</dbReference>
<keyword evidence="3 10" id="KW-0732">Signal</keyword>
<dbReference type="STRING" id="69332.A0A388KT10"/>
<dbReference type="GO" id="GO:0006624">
    <property type="term" value="P:vacuolar protein processing"/>
    <property type="evidence" value="ECO:0007669"/>
    <property type="project" value="TreeGrafter"/>
</dbReference>
<dbReference type="PANTHER" id="PTHR12000:SF42">
    <property type="entry name" value="LEGUMAIN"/>
    <property type="match status" value="1"/>
</dbReference>
<dbReference type="GO" id="GO:0004197">
    <property type="term" value="F:cysteine-type endopeptidase activity"/>
    <property type="evidence" value="ECO:0007669"/>
    <property type="project" value="InterPro"/>
</dbReference>
<dbReference type="GO" id="GO:0005773">
    <property type="term" value="C:vacuole"/>
    <property type="evidence" value="ECO:0007669"/>
    <property type="project" value="GOC"/>
</dbReference>
<keyword evidence="6" id="KW-1015">Disulfide bond</keyword>
<evidence type="ECO:0000256" key="3">
    <source>
        <dbReference type="ARBA" id="ARBA00022729"/>
    </source>
</evidence>
<evidence type="ECO:0000256" key="5">
    <source>
        <dbReference type="ARBA" id="ARBA00022807"/>
    </source>
</evidence>
<evidence type="ECO:0000256" key="4">
    <source>
        <dbReference type="ARBA" id="ARBA00022801"/>
    </source>
</evidence>
<proteinExistence type="inferred from homology"/>
<feature type="compositionally biased region" description="Acidic residues" evidence="9">
    <location>
        <begin position="493"/>
        <end position="503"/>
    </location>
</feature>
<dbReference type="PRINTS" id="PR00776">
    <property type="entry name" value="HEMOGLOBNASE"/>
</dbReference>
<dbReference type="Pfam" id="PF20985">
    <property type="entry name" value="Legum_prodom"/>
    <property type="match status" value="1"/>
</dbReference>
<feature type="active site" description="Nucleophile" evidence="8">
    <location>
        <position position="234"/>
    </location>
</feature>
<dbReference type="FunFam" id="1.10.132.130:FF:000001">
    <property type="entry name" value="Vacuolar-processing enzyme beta-isozyme"/>
    <property type="match status" value="1"/>
</dbReference>
<feature type="compositionally biased region" description="Low complexity" evidence="9">
    <location>
        <begin position="353"/>
        <end position="365"/>
    </location>
</feature>
<feature type="region of interest" description="Disordered" evidence="9">
    <location>
        <begin position="353"/>
        <end position="440"/>
    </location>
</feature>
<evidence type="ECO:0000256" key="10">
    <source>
        <dbReference type="SAM" id="SignalP"/>
    </source>
</evidence>
<feature type="chain" id="PRO_5017375652" description="Legumain prodomain domain-containing protein" evidence="10">
    <location>
        <begin position="36"/>
        <end position="657"/>
    </location>
</feature>
<evidence type="ECO:0000313" key="13">
    <source>
        <dbReference type="Proteomes" id="UP000265515"/>
    </source>
</evidence>
<dbReference type="Gene3D" id="1.10.132.130">
    <property type="match status" value="1"/>
</dbReference>
<dbReference type="PIRSF" id="PIRSF019663">
    <property type="entry name" value="Legumain"/>
    <property type="match status" value="1"/>
</dbReference>
<dbReference type="Pfam" id="PF01650">
    <property type="entry name" value="Peptidase_C13"/>
    <property type="match status" value="1"/>
</dbReference>
<comment type="similarity">
    <text evidence="1">Belongs to the peptidase C13 family.</text>
</comment>
<feature type="domain" description="Legumain prodomain" evidence="11">
    <location>
        <begin position="560"/>
        <end position="655"/>
    </location>
</feature>
<dbReference type="Gramene" id="GBG73201">
    <property type="protein sequence ID" value="GBG73201"/>
    <property type="gene ID" value="CBR_g12919"/>
</dbReference>
<keyword evidence="4" id="KW-0378">Hydrolase</keyword>
<dbReference type="AlphaFoldDB" id="A0A388KT10"/>
<evidence type="ECO:0000256" key="7">
    <source>
        <dbReference type="ARBA" id="ARBA00023180"/>
    </source>
</evidence>
<dbReference type="InterPro" id="IPR043577">
    <property type="entry name" value="AE"/>
</dbReference>
<evidence type="ECO:0000256" key="8">
    <source>
        <dbReference type="PIRSR" id="PIRSR019663-1"/>
    </source>
</evidence>
<reference evidence="12 13" key="1">
    <citation type="journal article" date="2018" name="Cell">
        <title>The Chara Genome: Secondary Complexity and Implications for Plant Terrestrialization.</title>
        <authorList>
            <person name="Nishiyama T."/>
            <person name="Sakayama H."/>
            <person name="Vries J.D."/>
            <person name="Buschmann H."/>
            <person name="Saint-Marcoux D."/>
            <person name="Ullrich K.K."/>
            <person name="Haas F.B."/>
            <person name="Vanderstraeten L."/>
            <person name="Becker D."/>
            <person name="Lang D."/>
            <person name="Vosolsobe S."/>
            <person name="Rombauts S."/>
            <person name="Wilhelmsson P.K.I."/>
            <person name="Janitza P."/>
            <person name="Kern R."/>
            <person name="Heyl A."/>
            <person name="Rumpler F."/>
            <person name="Villalobos L.I.A.C."/>
            <person name="Clay J.M."/>
            <person name="Skokan R."/>
            <person name="Toyoda A."/>
            <person name="Suzuki Y."/>
            <person name="Kagoshima H."/>
            <person name="Schijlen E."/>
            <person name="Tajeshwar N."/>
            <person name="Catarino B."/>
            <person name="Hetherington A.J."/>
            <person name="Saltykova A."/>
            <person name="Bonnot C."/>
            <person name="Breuninger H."/>
            <person name="Symeonidi A."/>
            <person name="Radhakrishnan G.V."/>
            <person name="Van Nieuwerburgh F."/>
            <person name="Deforce D."/>
            <person name="Chang C."/>
            <person name="Karol K.G."/>
            <person name="Hedrich R."/>
            <person name="Ulvskov P."/>
            <person name="Glockner G."/>
            <person name="Delwiche C.F."/>
            <person name="Petrasek J."/>
            <person name="Van de Peer Y."/>
            <person name="Friml J."/>
            <person name="Beilby M."/>
            <person name="Dolan L."/>
            <person name="Kohara Y."/>
            <person name="Sugano S."/>
            <person name="Fujiyama A."/>
            <person name="Delaux P.-M."/>
            <person name="Quint M."/>
            <person name="TheiBen G."/>
            <person name="Hagemann M."/>
            <person name="Harholt J."/>
            <person name="Dunand C."/>
            <person name="Zachgo S."/>
            <person name="Langdale J."/>
            <person name="Maumus F."/>
            <person name="Straeten D.V.D."/>
            <person name="Gould S.B."/>
            <person name="Rensing S.A."/>
        </authorList>
    </citation>
    <scope>NUCLEOTIDE SEQUENCE [LARGE SCALE GENOMIC DNA]</scope>
    <source>
        <strain evidence="12 13">S276</strain>
    </source>
</reference>
<dbReference type="FunFam" id="3.40.50.1460:FF:000005">
    <property type="entry name" value="Vacuolar-processing enzyme beta-isozyme"/>
    <property type="match status" value="1"/>
</dbReference>
<feature type="active site" evidence="8">
    <location>
        <position position="192"/>
    </location>
</feature>
<accession>A0A388KT10</accession>
<keyword evidence="7" id="KW-0325">Glycoprotein</keyword>
<organism evidence="12 13">
    <name type="scientific">Chara braunii</name>
    <name type="common">Braun's stonewort</name>
    <dbReference type="NCBI Taxonomy" id="69332"/>
    <lineage>
        <taxon>Eukaryota</taxon>
        <taxon>Viridiplantae</taxon>
        <taxon>Streptophyta</taxon>
        <taxon>Charophyceae</taxon>
        <taxon>Charales</taxon>
        <taxon>Characeae</taxon>
        <taxon>Chara</taxon>
    </lineage>
</organism>
<dbReference type="InterPro" id="IPR048501">
    <property type="entry name" value="Legum_prodom"/>
</dbReference>
<feature type="compositionally biased region" description="Basic and acidic residues" evidence="9">
    <location>
        <begin position="379"/>
        <end position="389"/>
    </location>
</feature>
<dbReference type="PROSITE" id="PS51257">
    <property type="entry name" value="PROKAR_LIPOPROTEIN"/>
    <property type="match status" value="1"/>
</dbReference>
<dbReference type="PANTHER" id="PTHR12000">
    <property type="entry name" value="HEMOGLOBINASE FAMILY MEMBER"/>
    <property type="match status" value="1"/>
</dbReference>
<feature type="compositionally biased region" description="Basic and acidic residues" evidence="9">
    <location>
        <begin position="46"/>
        <end position="65"/>
    </location>
</feature>
<evidence type="ECO:0000256" key="1">
    <source>
        <dbReference type="ARBA" id="ARBA00009941"/>
    </source>
</evidence>
<keyword evidence="5" id="KW-0788">Thiol protease</keyword>
<dbReference type="OMA" id="YQADICH"/>
<feature type="region of interest" description="Disordered" evidence="9">
    <location>
        <begin position="45"/>
        <end position="65"/>
    </location>
</feature>
<gene>
    <name evidence="12" type="ORF">CBR_g12919</name>
</gene>
<protein>
    <recommendedName>
        <fullName evidence="11">Legumain prodomain domain-containing protein</fullName>
    </recommendedName>
</protein>
<keyword evidence="2" id="KW-0645">Protease</keyword>
<dbReference type="InterPro" id="IPR046427">
    <property type="entry name" value="Legumain_prodom_sf"/>
</dbReference>
<dbReference type="GO" id="GO:0051603">
    <property type="term" value="P:proteolysis involved in protein catabolic process"/>
    <property type="evidence" value="ECO:0007669"/>
    <property type="project" value="InterPro"/>
</dbReference>
<name>A0A388KT10_CHABU</name>
<dbReference type="InterPro" id="IPR001096">
    <property type="entry name" value="Peptidase_C13"/>
</dbReference>
<evidence type="ECO:0000259" key="11">
    <source>
        <dbReference type="Pfam" id="PF20985"/>
    </source>
</evidence>
<evidence type="ECO:0000256" key="6">
    <source>
        <dbReference type="ARBA" id="ARBA00023157"/>
    </source>
</evidence>
<feature type="region of interest" description="Disordered" evidence="9">
    <location>
        <begin position="486"/>
        <end position="513"/>
    </location>
</feature>
<dbReference type="Gene3D" id="3.40.50.1460">
    <property type="match status" value="1"/>
</dbReference>
<comment type="caution">
    <text evidence="12">The sequence shown here is derived from an EMBL/GenBank/DDBJ whole genome shotgun (WGS) entry which is preliminary data.</text>
</comment>
<dbReference type="PIRSF" id="PIRSF500139">
    <property type="entry name" value="AE"/>
    <property type="match status" value="1"/>
</dbReference>
<dbReference type="Proteomes" id="UP000265515">
    <property type="component" value="Unassembled WGS sequence"/>
</dbReference>
<evidence type="ECO:0000256" key="9">
    <source>
        <dbReference type="SAM" id="MobiDB-lite"/>
    </source>
</evidence>
<evidence type="ECO:0000256" key="2">
    <source>
        <dbReference type="ARBA" id="ARBA00022670"/>
    </source>
</evidence>
<sequence>MARPGVLAHLQPPPSLLLRVVCALLLLGFSSSACAVRDPFGGLRLPSEREREGGGEASGREREEDAIGERGRRWAVLVAGSFGYWNYRHQADVCHAYQVLSKNGLQEENIIVFMYDDIAFHEDNPRPGTIINSPNGVNVYKGVPKDYTGRDVRTSVFLNVLAGNKAAVRGIGSEKVLASGPSDHVFLFYSDHGGPGVLGMPNSQLLYADELNGVIKGMHEAGAFLEMVVYLEACESGSVFEGLLRPEWNVYATTASNAQESSWATYCPYSQLAPPQGFETCLGDLYSVAWIEDSETNDLTRETLLEQYLVVSNRTAHAEGFMIGSHVMQYGNMDIDLEKCSLYLGSNTELTTAAGASPSSTSLSPFVNNQDEEEQEEEEGKKTGIDLEKCSLYLSSNPELTTTGGGRSPSSSSLSLFVDNQNGEVEEEEEEGEKRMTHGERRSLYSINNKGGAVPLRDAELGSNNELATAAGAADKSASSLLSHFVTNQKTQEEEEEEEEEEDGREREKRLMGGKRRRSLYSMNKGGGAVPQRDAELVHYWAKLSNAVEGSARKAKALEELSRITSERAHIDRSVSLMGSLLFGEDGGDRFLNARRATGLPLVDDWNCLKAVVRAFEAHCGHLTAYGMRHMRRFANICNDRIPISRVEKAAAEACAD</sequence>
<keyword evidence="13" id="KW-1185">Reference proteome</keyword>
<evidence type="ECO:0000313" key="12">
    <source>
        <dbReference type="EMBL" id="GBG73201.1"/>
    </source>
</evidence>